<dbReference type="EMBL" id="JAKOGI010003907">
    <property type="protein sequence ID" value="KAJ8420067.1"/>
    <property type="molecule type" value="Genomic_DNA"/>
</dbReference>
<evidence type="ECO:0000313" key="2">
    <source>
        <dbReference type="Proteomes" id="UP001153076"/>
    </source>
</evidence>
<comment type="caution">
    <text evidence="1">The sequence shown here is derived from an EMBL/GenBank/DDBJ whole genome shotgun (WGS) entry which is preliminary data.</text>
</comment>
<protein>
    <submittedName>
        <fullName evidence="1">Uncharacterized protein</fullName>
    </submittedName>
</protein>
<gene>
    <name evidence="1" type="ORF">Cgig2_029001</name>
</gene>
<organism evidence="1 2">
    <name type="scientific">Carnegiea gigantea</name>
    <dbReference type="NCBI Taxonomy" id="171969"/>
    <lineage>
        <taxon>Eukaryota</taxon>
        <taxon>Viridiplantae</taxon>
        <taxon>Streptophyta</taxon>
        <taxon>Embryophyta</taxon>
        <taxon>Tracheophyta</taxon>
        <taxon>Spermatophyta</taxon>
        <taxon>Magnoliopsida</taxon>
        <taxon>eudicotyledons</taxon>
        <taxon>Gunneridae</taxon>
        <taxon>Pentapetalae</taxon>
        <taxon>Caryophyllales</taxon>
        <taxon>Cactineae</taxon>
        <taxon>Cactaceae</taxon>
        <taxon>Cactoideae</taxon>
        <taxon>Echinocereeae</taxon>
        <taxon>Carnegiea</taxon>
    </lineage>
</organism>
<reference evidence="1" key="1">
    <citation type="submission" date="2022-04" db="EMBL/GenBank/DDBJ databases">
        <title>Carnegiea gigantea Genome sequencing and assembly v2.</title>
        <authorList>
            <person name="Copetti D."/>
            <person name="Sanderson M.J."/>
            <person name="Burquez A."/>
            <person name="Wojciechowski M.F."/>
        </authorList>
    </citation>
    <scope>NUCLEOTIDE SEQUENCE</scope>
    <source>
        <strain evidence="1">SGP5-SGP5p</strain>
        <tissue evidence="1">Aerial part</tissue>
    </source>
</reference>
<dbReference type="AlphaFoldDB" id="A0A9Q1GG78"/>
<dbReference type="Proteomes" id="UP001153076">
    <property type="component" value="Unassembled WGS sequence"/>
</dbReference>
<evidence type="ECO:0000313" key="1">
    <source>
        <dbReference type="EMBL" id="KAJ8420067.1"/>
    </source>
</evidence>
<accession>A0A9Q1GG78</accession>
<proteinExistence type="predicted"/>
<name>A0A9Q1GG78_9CARY</name>
<sequence>MSWTIESLTPGSALMKLAKGRGMSEEALLTTGATALAALEGVWGPCLAGSATSRSALAFPTSEGAEAPVLPGCSSVLCFLRTDRLTVGLFPRGIREGACKKEFSLYIPRETEERQIKVIYRTFLACWATRSRLPSSRLCSAVAATCSRVASPVLKIGTSPPSQG</sequence>
<keyword evidence="2" id="KW-1185">Reference proteome</keyword>